<dbReference type="GO" id="GO:0009507">
    <property type="term" value="C:chloroplast"/>
    <property type="evidence" value="ECO:0007669"/>
    <property type="project" value="UniProtKB-SubCell"/>
</dbReference>
<evidence type="ECO:0000256" key="8">
    <source>
        <dbReference type="ARBA" id="ARBA00023014"/>
    </source>
</evidence>
<sequence>MKAQVPSTHNRAKVEPKVIGSQFNAAQSVNIFQVDQTLQPPTKPYPFKHHTSPQRSKRACPSISSRKRKKKHGNSSFHYISFLHSHQTKPTHQALRISPQPPATPRFTPPPLFNHHPVLQVVIEHDGRATELEVEPDETILSKALDTGLSVPHDCKLGVCMTCPARLLSGSVDQSEGMLSDDVVENGYALLCAAYPRSDCHIRTIPEDELLSLQLATAND</sequence>
<evidence type="ECO:0000256" key="10">
    <source>
        <dbReference type="SAM" id="MobiDB-lite"/>
    </source>
</evidence>
<comment type="cofactor">
    <cofactor evidence="9">
        <name>[2Fe-2S] cluster</name>
        <dbReference type="ChEBI" id="CHEBI:190135"/>
    </cofactor>
</comment>
<evidence type="ECO:0000256" key="1">
    <source>
        <dbReference type="ARBA" id="ARBA00004229"/>
    </source>
</evidence>
<evidence type="ECO:0000259" key="11">
    <source>
        <dbReference type="PROSITE" id="PS51085"/>
    </source>
</evidence>
<accession>A0AAP0S8C7</accession>
<dbReference type="AlphaFoldDB" id="A0AAP0S8C7"/>
<protein>
    <recommendedName>
        <fullName evidence="11">2Fe-2S ferredoxin-type domain-containing protein</fullName>
    </recommendedName>
</protein>
<keyword evidence="8" id="KW-0411">Iron-sulfur</keyword>
<evidence type="ECO:0000313" key="13">
    <source>
        <dbReference type="Proteomes" id="UP001415857"/>
    </source>
</evidence>
<dbReference type="InterPro" id="IPR036010">
    <property type="entry name" value="2Fe-2S_ferredoxin-like_sf"/>
</dbReference>
<keyword evidence="6" id="KW-0249">Electron transport</keyword>
<keyword evidence="7" id="KW-0408">Iron</keyword>
<evidence type="ECO:0000256" key="9">
    <source>
        <dbReference type="ARBA" id="ARBA00034078"/>
    </source>
</evidence>
<dbReference type="InterPro" id="IPR001041">
    <property type="entry name" value="2Fe-2S_ferredoxin-type"/>
</dbReference>
<dbReference type="PANTHER" id="PTHR43112:SF9">
    <property type="entry name" value="FERREDOXIN C 1, CHLOROPLASTIC"/>
    <property type="match status" value="1"/>
</dbReference>
<dbReference type="EMBL" id="JBBPBK010000003">
    <property type="protein sequence ID" value="KAK9289276.1"/>
    <property type="molecule type" value="Genomic_DNA"/>
</dbReference>
<evidence type="ECO:0000256" key="3">
    <source>
        <dbReference type="ARBA" id="ARBA00022448"/>
    </source>
</evidence>
<dbReference type="Proteomes" id="UP001415857">
    <property type="component" value="Unassembled WGS sequence"/>
</dbReference>
<keyword evidence="3" id="KW-0813">Transport</keyword>
<reference evidence="12 13" key="1">
    <citation type="journal article" date="2024" name="Plant J.">
        <title>Genome sequences and population genomics reveal climatic adaptation and genomic divergence between two closely related sweetgum species.</title>
        <authorList>
            <person name="Xu W.Q."/>
            <person name="Ren C.Q."/>
            <person name="Zhang X.Y."/>
            <person name="Comes H.P."/>
            <person name="Liu X.H."/>
            <person name="Li Y.G."/>
            <person name="Kettle C.J."/>
            <person name="Jalonen R."/>
            <person name="Gaisberger H."/>
            <person name="Ma Y.Z."/>
            <person name="Qiu Y.X."/>
        </authorList>
    </citation>
    <scope>NUCLEOTIDE SEQUENCE [LARGE SCALE GENOMIC DNA]</scope>
    <source>
        <strain evidence="12">Hangzhou</strain>
    </source>
</reference>
<evidence type="ECO:0000313" key="12">
    <source>
        <dbReference type="EMBL" id="KAK9289276.1"/>
    </source>
</evidence>
<keyword evidence="5" id="KW-0479">Metal-binding</keyword>
<dbReference type="Pfam" id="PF00111">
    <property type="entry name" value="Fer2"/>
    <property type="match status" value="1"/>
</dbReference>
<comment type="caution">
    <text evidence="12">The sequence shown here is derived from an EMBL/GenBank/DDBJ whole genome shotgun (WGS) entry which is preliminary data.</text>
</comment>
<evidence type="ECO:0000256" key="2">
    <source>
        <dbReference type="ARBA" id="ARBA00007874"/>
    </source>
</evidence>
<dbReference type="PANTHER" id="PTHR43112">
    <property type="entry name" value="FERREDOXIN"/>
    <property type="match status" value="1"/>
</dbReference>
<comment type="subcellular location">
    <subcellularLocation>
        <location evidence="1">Plastid</location>
        <location evidence="1">Chloroplast</location>
    </subcellularLocation>
</comment>
<dbReference type="GO" id="GO:0051537">
    <property type="term" value="F:2 iron, 2 sulfur cluster binding"/>
    <property type="evidence" value="ECO:0007669"/>
    <property type="project" value="UniProtKB-KW"/>
</dbReference>
<name>A0AAP0S8C7_LIQFO</name>
<feature type="domain" description="2Fe-2S ferredoxin-type" evidence="11">
    <location>
        <begin position="119"/>
        <end position="208"/>
    </location>
</feature>
<keyword evidence="13" id="KW-1185">Reference proteome</keyword>
<organism evidence="12 13">
    <name type="scientific">Liquidambar formosana</name>
    <name type="common">Formosan gum</name>
    <dbReference type="NCBI Taxonomy" id="63359"/>
    <lineage>
        <taxon>Eukaryota</taxon>
        <taxon>Viridiplantae</taxon>
        <taxon>Streptophyta</taxon>
        <taxon>Embryophyta</taxon>
        <taxon>Tracheophyta</taxon>
        <taxon>Spermatophyta</taxon>
        <taxon>Magnoliopsida</taxon>
        <taxon>eudicotyledons</taxon>
        <taxon>Gunneridae</taxon>
        <taxon>Pentapetalae</taxon>
        <taxon>Saxifragales</taxon>
        <taxon>Altingiaceae</taxon>
        <taxon>Liquidambar</taxon>
    </lineage>
</organism>
<feature type="compositionally biased region" description="Basic residues" evidence="10">
    <location>
        <begin position="46"/>
        <end position="58"/>
    </location>
</feature>
<dbReference type="PROSITE" id="PS51085">
    <property type="entry name" value="2FE2S_FER_2"/>
    <property type="match status" value="1"/>
</dbReference>
<dbReference type="CDD" id="cd00207">
    <property type="entry name" value="fer2"/>
    <property type="match status" value="1"/>
</dbReference>
<feature type="region of interest" description="Disordered" evidence="10">
    <location>
        <begin position="40"/>
        <end position="73"/>
    </location>
</feature>
<keyword evidence="4" id="KW-0001">2Fe-2S</keyword>
<evidence type="ECO:0000256" key="7">
    <source>
        <dbReference type="ARBA" id="ARBA00023004"/>
    </source>
</evidence>
<evidence type="ECO:0000256" key="5">
    <source>
        <dbReference type="ARBA" id="ARBA00022723"/>
    </source>
</evidence>
<evidence type="ECO:0000256" key="6">
    <source>
        <dbReference type="ARBA" id="ARBA00022982"/>
    </source>
</evidence>
<dbReference type="InterPro" id="IPR012675">
    <property type="entry name" value="Beta-grasp_dom_sf"/>
</dbReference>
<dbReference type="SUPFAM" id="SSF54292">
    <property type="entry name" value="2Fe-2S ferredoxin-like"/>
    <property type="match status" value="1"/>
</dbReference>
<proteinExistence type="inferred from homology"/>
<dbReference type="Gene3D" id="3.10.20.30">
    <property type="match status" value="1"/>
</dbReference>
<gene>
    <name evidence="12" type="ORF">L1049_017752</name>
</gene>
<evidence type="ECO:0000256" key="4">
    <source>
        <dbReference type="ARBA" id="ARBA00022714"/>
    </source>
</evidence>
<comment type="similarity">
    <text evidence="2">Belongs to the 2Fe2S plant-type ferredoxin family.</text>
</comment>
<dbReference type="GO" id="GO:0046872">
    <property type="term" value="F:metal ion binding"/>
    <property type="evidence" value="ECO:0007669"/>
    <property type="project" value="UniProtKB-KW"/>
</dbReference>